<dbReference type="Proteomes" id="UP000682892">
    <property type="component" value="Unassembled WGS sequence"/>
</dbReference>
<evidence type="ECO:0000313" key="3">
    <source>
        <dbReference type="Proteomes" id="UP000682892"/>
    </source>
</evidence>
<evidence type="ECO:0000256" key="1">
    <source>
        <dbReference type="SAM" id="MobiDB-lite"/>
    </source>
</evidence>
<proteinExistence type="predicted"/>
<accession>Q16PU3</accession>
<evidence type="ECO:0000313" key="2">
    <source>
        <dbReference type="EMBL" id="EAT36385.1"/>
    </source>
</evidence>
<dbReference type="PaxDb" id="7159-AAEL011523-PA"/>
<reference evidence="2" key="3">
    <citation type="submission" date="2012-09" db="EMBL/GenBank/DDBJ databases">
        <authorList>
            <consortium name="VectorBase"/>
        </authorList>
    </citation>
    <scope>NUCLEOTIDE SEQUENCE</scope>
    <source>
        <strain evidence="2">Liverpool</strain>
    </source>
</reference>
<protein>
    <submittedName>
        <fullName evidence="2">AAEL011523-PA</fullName>
    </submittedName>
</protein>
<feature type="compositionally biased region" description="Basic residues" evidence="1">
    <location>
        <begin position="105"/>
        <end position="117"/>
    </location>
</feature>
<gene>
    <name evidence="2" type="ORF">AaeL_AAEL011523</name>
</gene>
<name>Q16PU3_AEDAE</name>
<dbReference type="AlphaFoldDB" id="Q16PU3"/>
<dbReference type="HOGENOM" id="CLU_2090680_0_0_1"/>
<feature type="region of interest" description="Disordered" evidence="1">
    <location>
        <begin position="96"/>
        <end position="117"/>
    </location>
</feature>
<feature type="non-terminal residue" evidence="2">
    <location>
        <position position="117"/>
    </location>
</feature>
<reference evidence="2" key="2">
    <citation type="journal article" date="2007" name="Science">
        <title>Genome sequence of Aedes aegypti, a major arbovirus vector.</title>
        <authorList>
            <person name="Nene V."/>
            <person name="Wortman J.R."/>
            <person name="Lawson D."/>
            <person name="Haas B."/>
            <person name="Kodira C."/>
            <person name="Tu Z.J."/>
            <person name="Loftus B."/>
            <person name="Xi Z."/>
            <person name="Megy K."/>
            <person name="Grabherr M."/>
            <person name="Ren Q."/>
            <person name="Zdobnov E.M."/>
            <person name="Lobo N.F."/>
            <person name="Campbell K.S."/>
            <person name="Brown S.E."/>
            <person name="Bonaldo M.F."/>
            <person name="Zhu J."/>
            <person name="Sinkins S.P."/>
            <person name="Hogenkamp D.G."/>
            <person name="Amedeo P."/>
            <person name="Arensburger P."/>
            <person name="Atkinson P.W."/>
            <person name="Bidwell S."/>
            <person name="Biedler J."/>
            <person name="Birney E."/>
            <person name="Bruggner R.V."/>
            <person name="Costas J."/>
            <person name="Coy M.R."/>
            <person name="Crabtree J."/>
            <person name="Crawford M."/>
            <person name="Debruyn B."/>
            <person name="Decaprio D."/>
            <person name="Eiglmeier K."/>
            <person name="Eisenstadt E."/>
            <person name="El-Dorry H."/>
            <person name="Gelbart W.M."/>
            <person name="Gomes S.L."/>
            <person name="Hammond M."/>
            <person name="Hannick L.I."/>
            <person name="Hogan J.R."/>
            <person name="Holmes M.H."/>
            <person name="Jaffe D."/>
            <person name="Johnston J.S."/>
            <person name="Kennedy R.C."/>
            <person name="Koo H."/>
            <person name="Kravitz S."/>
            <person name="Kriventseva E.V."/>
            <person name="Kulp D."/>
            <person name="Labutti K."/>
            <person name="Lee E."/>
            <person name="Li S."/>
            <person name="Lovin D.D."/>
            <person name="Mao C."/>
            <person name="Mauceli E."/>
            <person name="Menck C.F."/>
            <person name="Miller J.R."/>
            <person name="Montgomery P."/>
            <person name="Mori A."/>
            <person name="Nascimento A.L."/>
            <person name="Naveira H.F."/>
            <person name="Nusbaum C."/>
            <person name="O'leary S."/>
            <person name="Orvis J."/>
            <person name="Pertea M."/>
            <person name="Quesneville H."/>
            <person name="Reidenbach K.R."/>
            <person name="Rogers Y.H."/>
            <person name="Roth C.W."/>
            <person name="Schneider J.R."/>
            <person name="Schatz M."/>
            <person name="Shumway M."/>
            <person name="Stanke M."/>
            <person name="Stinson E.O."/>
            <person name="Tubio J.M."/>
            <person name="Vanzee J.P."/>
            <person name="Verjovski-Almeida S."/>
            <person name="Werner D."/>
            <person name="White O."/>
            <person name="Wyder S."/>
            <person name="Zeng Q."/>
            <person name="Zhao Q."/>
            <person name="Zhao Y."/>
            <person name="Hill C.A."/>
            <person name="Raikhel A.S."/>
            <person name="Soares M.B."/>
            <person name="Knudson D.L."/>
            <person name="Lee N.H."/>
            <person name="Galagan J."/>
            <person name="Salzberg S.L."/>
            <person name="Paulsen I.T."/>
            <person name="Dimopoulos G."/>
            <person name="Collins F.H."/>
            <person name="Birren B."/>
            <person name="Fraser-Liggett C.M."/>
            <person name="Severson D.W."/>
        </authorList>
    </citation>
    <scope>NUCLEOTIDE SEQUENCE [LARGE SCALE GENOMIC DNA]</scope>
    <source>
        <strain evidence="2">Liverpool</strain>
    </source>
</reference>
<dbReference type="EMBL" id="CH477772">
    <property type="protein sequence ID" value="EAT36385.1"/>
    <property type="molecule type" value="Genomic_DNA"/>
</dbReference>
<organism evidence="2 3">
    <name type="scientific">Aedes aegypti</name>
    <name type="common">Yellowfever mosquito</name>
    <name type="synonym">Culex aegypti</name>
    <dbReference type="NCBI Taxonomy" id="7159"/>
    <lineage>
        <taxon>Eukaryota</taxon>
        <taxon>Metazoa</taxon>
        <taxon>Ecdysozoa</taxon>
        <taxon>Arthropoda</taxon>
        <taxon>Hexapoda</taxon>
        <taxon>Insecta</taxon>
        <taxon>Pterygota</taxon>
        <taxon>Neoptera</taxon>
        <taxon>Endopterygota</taxon>
        <taxon>Diptera</taxon>
        <taxon>Nematocera</taxon>
        <taxon>Culicoidea</taxon>
        <taxon>Culicidae</taxon>
        <taxon>Culicinae</taxon>
        <taxon>Aedini</taxon>
        <taxon>Aedes</taxon>
        <taxon>Stegomyia</taxon>
    </lineage>
</organism>
<reference evidence="2" key="1">
    <citation type="submission" date="2005-10" db="EMBL/GenBank/DDBJ databases">
        <authorList>
            <person name="Loftus B.J."/>
            <person name="Nene V.M."/>
            <person name="Hannick L.I."/>
            <person name="Bidwell S."/>
            <person name="Haas B."/>
            <person name="Amedeo P."/>
            <person name="Orvis J."/>
            <person name="Wortman J.R."/>
            <person name="White O.R."/>
            <person name="Salzberg S."/>
            <person name="Shumway M."/>
            <person name="Koo H."/>
            <person name="Zhao Y."/>
            <person name="Holmes M."/>
            <person name="Miller J."/>
            <person name="Schatz M."/>
            <person name="Pop M."/>
            <person name="Pai G."/>
            <person name="Utterback T."/>
            <person name="Rogers Y.-H."/>
            <person name="Kravitz S."/>
            <person name="Fraser C.M."/>
        </authorList>
    </citation>
    <scope>NUCLEOTIDE SEQUENCE</scope>
    <source>
        <strain evidence="2">Liverpool</strain>
    </source>
</reference>
<sequence length="117" mass="13367">TACLDRYGAAFYVCAHRDWCILKQNASGLVFGFQNDCDFFNDRANSYAEAKLISPKENPTKYSSLSGKPPASINFDFETLLPCHSNLLSVTISTTNKHIQMKPPRNPRRIRQKRRKQ</sequence>